<keyword evidence="3" id="KW-1185">Reference proteome</keyword>
<evidence type="ECO:0000313" key="2">
    <source>
        <dbReference type="EMBL" id="ADJ22252.1"/>
    </source>
</evidence>
<evidence type="ECO:0000313" key="3">
    <source>
        <dbReference type="Proteomes" id="UP000002033"/>
    </source>
</evidence>
<dbReference type="Pfam" id="PF13744">
    <property type="entry name" value="HTH_37"/>
    <property type="match status" value="1"/>
</dbReference>
<accession>D8JRM3</accession>
<name>D8JRM3_HYPDA</name>
<feature type="domain" description="HigA2-like helix-turn-helix" evidence="1">
    <location>
        <begin position="41"/>
        <end position="104"/>
    </location>
</feature>
<dbReference type="InterPro" id="IPR039554">
    <property type="entry name" value="HigA2-like_HTH"/>
</dbReference>
<dbReference type="HOGENOM" id="CLU_2105651_0_0_5"/>
<dbReference type="OrthoDB" id="9795596at2"/>
<dbReference type="Proteomes" id="UP000002033">
    <property type="component" value="Chromosome"/>
</dbReference>
<dbReference type="AlphaFoldDB" id="D8JRM3"/>
<evidence type="ECO:0000259" key="1">
    <source>
        <dbReference type="Pfam" id="PF13744"/>
    </source>
</evidence>
<dbReference type="RefSeq" id="WP_013214471.1">
    <property type="nucleotide sequence ID" value="NC_014313.1"/>
</dbReference>
<protein>
    <recommendedName>
        <fullName evidence="1">HigA2-like helix-turn-helix domain-containing protein</fullName>
    </recommendedName>
</protein>
<dbReference type="KEGG" id="hdn:Hden_0430"/>
<dbReference type="GO" id="GO:0003677">
    <property type="term" value="F:DNA binding"/>
    <property type="evidence" value="ECO:0007669"/>
    <property type="project" value="InterPro"/>
</dbReference>
<sequence>MSKAQFSSNRLRGYVRRSAPNKASADEVEVFEQWASRVDDARSAVAEQIVASVKEKWGTAVALEAATGICRTEISRIRRGKFDRFSLDRLVWLLGVVDPDAEVHLKVEVVTKNEK</sequence>
<dbReference type="EMBL" id="CP002083">
    <property type="protein sequence ID" value="ADJ22252.1"/>
    <property type="molecule type" value="Genomic_DNA"/>
</dbReference>
<gene>
    <name evidence="2" type="ordered locus">Hden_0430</name>
</gene>
<dbReference type="SUPFAM" id="SSF47413">
    <property type="entry name" value="lambda repressor-like DNA-binding domains"/>
    <property type="match status" value="1"/>
</dbReference>
<reference evidence="3" key="1">
    <citation type="journal article" date="2011" name="J. Bacteriol.">
        <title>Genome sequences of eight morphologically diverse alphaproteobacteria.</title>
        <authorList>
            <consortium name="US DOE Joint Genome Institute"/>
            <person name="Brown P.J."/>
            <person name="Kysela D.T."/>
            <person name="Buechlein A."/>
            <person name="Hemmerich C."/>
            <person name="Brun Y.V."/>
        </authorList>
    </citation>
    <scope>NUCLEOTIDE SEQUENCE [LARGE SCALE GENOMIC DNA]</scope>
    <source>
        <strain evidence="3">ATCC 51888 / DSM 1869 / NCIB 11706 / TK 0415</strain>
    </source>
</reference>
<dbReference type="InterPro" id="IPR010982">
    <property type="entry name" value="Lambda_DNA-bd_dom_sf"/>
</dbReference>
<proteinExistence type="predicted"/>
<organism evidence="2 3">
    <name type="scientific">Hyphomicrobium denitrificans (strain ATCC 51888 / DSM 1869 / NCIMB 11706 / TK 0415)</name>
    <dbReference type="NCBI Taxonomy" id="582899"/>
    <lineage>
        <taxon>Bacteria</taxon>
        <taxon>Pseudomonadati</taxon>
        <taxon>Pseudomonadota</taxon>
        <taxon>Alphaproteobacteria</taxon>
        <taxon>Hyphomicrobiales</taxon>
        <taxon>Hyphomicrobiaceae</taxon>
        <taxon>Hyphomicrobium</taxon>
    </lineage>
</organism>
<dbReference type="Gene3D" id="1.10.260.40">
    <property type="entry name" value="lambda repressor-like DNA-binding domains"/>
    <property type="match status" value="1"/>
</dbReference>